<name>A0A838BBP7_9HYPH</name>
<evidence type="ECO:0000313" key="1">
    <source>
        <dbReference type="EMBL" id="MBA1143341.1"/>
    </source>
</evidence>
<evidence type="ECO:0000313" key="2">
    <source>
        <dbReference type="Proteomes" id="UP000558284"/>
    </source>
</evidence>
<dbReference type="AlphaFoldDB" id="A0A838BBP7"/>
<accession>A0A838BBP7</accession>
<reference evidence="1 2" key="1">
    <citation type="submission" date="2020-07" db="EMBL/GenBank/DDBJ databases">
        <title>Definition of the novel symbiovar canariense within Mesorhizobium novociceri, a new species of genus Mesorhizobium nodulating Cicer canariense in the Caldera de Taburiente National Park (La Palma, Canary Islands).</title>
        <authorList>
            <person name="Leon-Barrios M."/>
            <person name="Perez-Yepez J."/>
            <person name="Flores-Felix J.D."/>
            <person name="Ramirez-Baena M.H."/>
            <person name="Pulido-Suarez L."/>
            <person name="Igual J.M."/>
            <person name="Velazquez E."/>
            <person name="Peix A."/>
        </authorList>
    </citation>
    <scope>NUCLEOTIDE SEQUENCE [LARGE SCALE GENOMIC DNA]</scope>
    <source>
        <strain evidence="1 2">CCANP35</strain>
    </source>
</reference>
<evidence type="ECO:0008006" key="3">
    <source>
        <dbReference type="Google" id="ProtNLM"/>
    </source>
</evidence>
<comment type="caution">
    <text evidence="1">The sequence shown here is derived from an EMBL/GenBank/DDBJ whole genome shotgun (WGS) entry which is preliminary data.</text>
</comment>
<gene>
    <name evidence="1" type="ORF">H0241_24270</name>
</gene>
<protein>
    <recommendedName>
        <fullName evidence="3">DUF1127 domain-containing protein</fullName>
    </recommendedName>
</protein>
<dbReference type="EMBL" id="JACDTY010000014">
    <property type="protein sequence ID" value="MBA1143341.1"/>
    <property type="molecule type" value="Genomic_DNA"/>
</dbReference>
<keyword evidence="2" id="KW-1185">Reference proteome</keyword>
<organism evidence="1 2">
    <name type="scientific">Mesorhizobium neociceri</name>
    <dbReference type="NCBI Taxonomy" id="1307853"/>
    <lineage>
        <taxon>Bacteria</taxon>
        <taxon>Pseudomonadati</taxon>
        <taxon>Pseudomonadota</taxon>
        <taxon>Alphaproteobacteria</taxon>
        <taxon>Hyphomicrobiales</taxon>
        <taxon>Phyllobacteriaceae</taxon>
        <taxon>Mesorhizobium</taxon>
    </lineage>
</organism>
<dbReference type="Proteomes" id="UP000558284">
    <property type="component" value="Unassembled WGS sequence"/>
</dbReference>
<proteinExistence type="predicted"/>
<dbReference type="RefSeq" id="WP_181060368.1">
    <property type="nucleotide sequence ID" value="NZ_JACDTY010000014.1"/>
</dbReference>
<sequence length="97" mass="11131">MTTTDHFIGAEAGYARRPSFSLFFRLYAAAKWALLWLPRFWKARSQLAFLAAMSECERRDIGLTGCDVENALALPVDRDPTEVLAQVVADRRLRRER</sequence>